<evidence type="ECO:0000256" key="1">
    <source>
        <dbReference type="SAM" id="MobiDB-lite"/>
    </source>
</evidence>
<dbReference type="RefSeq" id="WP_164438221.1">
    <property type="nucleotide sequence ID" value="NZ_JAAGMD010000263.1"/>
</dbReference>
<feature type="region of interest" description="Disordered" evidence="1">
    <location>
        <begin position="639"/>
        <end position="662"/>
    </location>
</feature>
<organism evidence="3">
    <name type="scientific">Streptomyces sp. SID14436</name>
    <dbReference type="NCBI Taxonomy" id="2706070"/>
    <lineage>
        <taxon>Bacteria</taxon>
        <taxon>Bacillati</taxon>
        <taxon>Actinomycetota</taxon>
        <taxon>Actinomycetes</taxon>
        <taxon>Kitasatosporales</taxon>
        <taxon>Streptomycetaceae</taxon>
        <taxon>Streptomyces</taxon>
    </lineage>
</organism>
<evidence type="ECO:0000313" key="3">
    <source>
        <dbReference type="EMBL" id="NEA86282.1"/>
    </source>
</evidence>
<feature type="domain" description="CHAT" evidence="2">
    <location>
        <begin position="594"/>
        <end position="885"/>
    </location>
</feature>
<comment type="caution">
    <text evidence="3">The sequence shown here is derived from an EMBL/GenBank/DDBJ whole genome shotgun (WGS) entry which is preliminary data.</text>
</comment>
<protein>
    <submittedName>
        <fullName evidence="3">CHAT domain-containing protein</fullName>
    </submittedName>
</protein>
<feature type="non-terminal residue" evidence="3">
    <location>
        <position position="1"/>
    </location>
</feature>
<gene>
    <name evidence="3" type="ORF">G3I53_09560</name>
</gene>
<dbReference type="EMBL" id="JAAGMD010000263">
    <property type="protein sequence ID" value="NEA86282.1"/>
    <property type="molecule type" value="Genomic_DNA"/>
</dbReference>
<proteinExistence type="predicted"/>
<sequence>DRTAALVLAAEAEVQLCGDAGPDASLQRARARALRATDAAPPGHPLAGRALAALACATVWLAANGSEEVDDVLADETVGLVRQAAAALPPGEPDTPARLDDLASLLFDTANVLGDRSLLPETLALQRRALDLTPADAPFRPFRLSTLAGLLEEAAVVLDEPARGTEAVAVARAAADSLPADHPNKHELIFNLASTLLRWRAGADRAADRLDEAERLYRTGRDMLPPGHPDHARFISALSQVLYVRYEETGDRSGLAEALALAREAVRLTPPDDPFRTERRMLLARPCTVLHDLAQEEDGQAATLRAEALASWDAVVADEDLPIGRRLEAQETRARLALAGDDPHLALRALEDALAQMPRIARRWLTGPARKDAARRAPHLAAQAAVAAIRCGRPGYAVELLERGRAVLYSEAMTGRRLRTLLESVDPVAAERLARIDSALSEADIFANVVAVKVKSKERRAFGRVVTTDEKTWDPRPQVAARTRRLAAEREALLERFAATPEFAEATRQPDIAGLRRRLAGRPVVLVLAHPDGGHALLVPADPRQDVVHIPLPGLTTEAVERRAALTEQAVRDATDVRLPHHLRAAAQTELHTVLEWLWDEVASPVLARVPGTDRADAGRPRLWWCPAGPVVRLPLHAAGHHTRPRPPGSPEPPPTVMDRVTPSYTPTLAALARALRDGPDRPSGAAHPGALVVAVQKTRGLPPLPQARREAEAVLAAVPGARLLIDEEATVDAVEEALGEHTVVHFACHGDNDASLALLRGGGLHLASGGTLPATRIQESPLDHGALAFLSACSTAEPHPGLPDEPMHLAAAFQLAGFRSVIGTLWRAPDSPGMAAEVYAALTARGTRPPDPTASAAALNAAVRAVRDACPAVPTRWAAHLHTGA</sequence>
<dbReference type="Gene3D" id="1.25.40.10">
    <property type="entry name" value="Tetratricopeptide repeat domain"/>
    <property type="match status" value="1"/>
</dbReference>
<dbReference type="InterPro" id="IPR011990">
    <property type="entry name" value="TPR-like_helical_dom_sf"/>
</dbReference>
<accession>A0A6G3QSI1</accession>
<evidence type="ECO:0000259" key="2">
    <source>
        <dbReference type="Pfam" id="PF12770"/>
    </source>
</evidence>
<feature type="compositionally biased region" description="Pro residues" evidence="1">
    <location>
        <begin position="646"/>
        <end position="656"/>
    </location>
</feature>
<name>A0A6G3QSI1_9ACTN</name>
<dbReference type="InterPro" id="IPR024983">
    <property type="entry name" value="CHAT_dom"/>
</dbReference>
<dbReference type="Pfam" id="PF12770">
    <property type="entry name" value="CHAT"/>
    <property type="match status" value="1"/>
</dbReference>
<reference evidence="3" key="1">
    <citation type="submission" date="2020-01" db="EMBL/GenBank/DDBJ databases">
        <title>Insect and environment-associated Actinomycetes.</title>
        <authorList>
            <person name="Currrie C."/>
            <person name="Chevrette M."/>
            <person name="Carlson C."/>
            <person name="Stubbendieck R."/>
            <person name="Wendt-Pienkowski E."/>
        </authorList>
    </citation>
    <scope>NUCLEOTIDE SEQUENCE</scope>
    <source>
        <strain evidence="3">SID14436</strain>
    </source>
</reference>
<dbReference type="AlphaFoldDB" id="A0A6G3QSI1"/>